<gene>
    <name evidence="1" type="ordered locus">Deba_0701</name>
</gene>
<dbReference type="OrthoDB" id="7864535at2"/>
<protein>
    <recommendedName>
        <fullName evidence="3">HNH endonuclease</fullName>
    </recommendedName>
</protein>
<dbReference type="KEGG" id="dbr:Deba_0701"/>
<dbReference type="eggNOG" id="COG1403">
    <property type="taxonomic scope" value="Bacteria"/>
</dbReference>
<organism evidence="1 2">
    <name type="scientific">Desulfarculus baarsii (strain ATCC 33931 / DSM 2075 / LMG 7858 / VKM B-1802 / 2st14)</name>
    <dbReference type="NCBI Taxonomy" id="644282"/>
    <lineage>
        <taxon>Bacteria</taxon>
        <taxon>Pseudomonadati</taxon>
        <taxon>Thermodesulfobacteriota</taxon>
        <taxon>Desulfarculia</taxon>
        <taxon>Desulfarculales</taxon>
        <taxon>Desulfarculaceae</taxon>
        <taxon>Desulfarculus</taxon>
    </lineage>
</organism>
<dbReference type="Proteomes" id="UP000009047">
    <property type="component" value="Chromosome"/>
</dbReference>
<dbReference type="AlphaFoldDB" id="E1QET7"/>
<reference evidence="1 2" key="1">
    <citation type="journal article" date="2010" name="Stand. Genomic Sci.">
        <title>Complete genome sequence of Desulfarculus baarsii type strain (2st14).</title>
        <authorList>
            <person name="Sun H."/>
            <person name="Spring S."/>
            <person name="Lapidus A."/>
            <person name="Davenport K."/>
            <person name="Del Rio T.G."/>
            <person name="Tice H."/>
            <person name="Nolan M."/>
            <person name="Copeland A."/>
            <person name="Cheng J.F."/>
            <person name="Lucas S."/>
            <person name="Tapia R."/>
            <person name="Goodwin L."/>
            <person name="Pitluck S."/>
            <person name="Ivanova N."/>
            <person name="Pagani I."/>
            <person name="Mavromatis K."/>
            <person name="Ovchinnikova G."/>
            <person name="Pati A."/>
            <person name="Chen A."/>
            <person name="Palaniappan K."/>
            <person name="Hauser L."/>
            <person name="Chang Y.J."/>
            <person name="Jeffries C.D."/>
            <person name="Detter J.C."/>
            <person name="Han C."/>
            <person name="Rohde M."/>
            <person name="Brambilla E."/>
            <person name="Goker M."/>
            <person name="Woyke T."/>
            <person name="Bristow J."/>
            <person name="Eisen J.A."/>
            <person name="Markowitz V."/>
            <person name="Hugenholtz P."/>
            <person name="Kyrpides N.C."/>
            <person name="Klenk H.P."/>
            <person name="Land M."/>
        </authorList>
    </citation>
    <scope>NUCLEOTIDE SEQUENCE [LARGE SCALE GENOMIC DNA]</scope>
    <source>
        <strain evidence="2">ATCC 33931 / DSM 2075 / LMG 7858 / VKM B-1802 / 2st14</strain>
    </source>
</reference>
<sequence length="103" mass="11702">MERDLPLELIERVWQKARPAPRLDPDSVRQDCFGAWIYRHAFGDRASAYGWDLDYIVPPDCGGRGELDNLRPLQWQNSLMRGLGRLTRPVSALGLGNALLIID</sequence>
<evidence type="ECO:0000313" key="2">
    <source>
        <dbReference type="Proteomes" id="UP000009047"/>
    </source>
</evidence>
<proteinExistence type="predicted"/>
<accession>E1QET7</accession>
<name>E1QET7_DESB2</name>
<dbReference type="EMBL" id="CP002085">
    <property type="protein sequence ID" value="ADK84073.1"/>
    <property type="molecule type" value="Genomic_DNA"/>
</dbReference>
<dbReference type="RefSeq" id="WP_013257528.1">
    <property type="nucleotide sequence ID" value="NC_014365.1"/>
</dbReference>
<evidence type="ECO:0000313" key="1">
    <source>
        <dbReference type="EMBL" id="ADK84073.1"/>
    </source>
</evidence>
<dbReference type="HOGENOM" id="CLU_157055_0_0_7"/>
<evidence type="ECO:0008006" key="3">
    <source>
        <dbReference type="Google" id="ProtNLM"/>
    </source>
</evidence>
<dbReference type="STRING" id="644282.Deba_0701"/>
<keyword evidence="2" id="KW-1185">Reference proteome</keyword>